<protein>
    <submittedName>
        <fullName evidence="2">MFS transporter</fullName>
    </submittedName>
</protein>
<keyword evidence="1" id="KW-1133">Transmembrane helix</keyword>
<evidence type="ECO:0000313" key="2">
    <source>
        <dbReference type="EMBL" id="RNE58488.1"/>
    </source>
</evidence>
<dbReference type="AlphaFoldDB" id="A0A3M8L1F8"/>
<feature type="transmembrane region" description="Helical" evidence="1">
    <location>
        <begin position="71"/>
        <end position="90"/>
    </location>
</feature>
<organism evidence="2 3">
    <name type="scientific">Cryobacterium tepidiphilum</name>
    <dbReference type="NCBI Taxonomy" id="2486026"/>
    <lineage>
        <taxon>Bacteria</taxon>
        <taxon>Bacillati</taxon>
        <taxon>Actinomycetota</taxon>
        <taxon>Actinomycetes</taxon>
        <taxon>Micrococcales</taxon>
        <taxon>Microbacteriaceae</taxon>
        <taxon>Cryobacterium</taxon>
    </lineage>
</organism>
<feature type="transmembrane region" description="Helical" evidence="1">
    <location>
        <begin position="36"/>
        <end position="59"/>
    </location>
</feature>
<keyword evidence="3" id="KW-1185">Reference proteome</keyword>
<evidence type="ECO:0000313" key="3">
    <source>
        <dbReference type="Proteomes" id="UP000279859"/>
    </source>
</evidence>
<keyword evidence="1" id="KW-0472">Membrane</keyword>
<feature type="transmembrane region" description="Helical" evidence="1">
    <location>
        <begin position="96"/>
        <end position="117"/>
    </location>
</feature>
<feature type="transmembrane region" description="Helical" evidence="1">
    <location>
        <begin position="7"/>
        <end position="30"/>
    </location>
</feature>
<dbReference type="EMBL" id="RDSR01000023">
    <property type="protein sequence ID" value="RNE58488.1"/>
    <property type="molecule type" value="Genomic_DNA"/>
</dbReference>
<dbReference type="OrthoDB" id="5115907at2"/>
<name>A0A3M8L1F8_9MICO</name>
<dbReference type="Proteomes" id="UP000279859">
    <property type="component" value="Unassembled WGS sequence"/>
</dbReference>
<keyword evidence="1" id="KW-0812">Transmembrane</keyword>
<evidence type="ECO:0000256" key="1">
    <source>
        <dbReference type="SAM" id="Phobius"/>
    </source>
</evidence>
<reference evidence="2 3" key="1">
    <citation type="submission" date="2018-11" db="EMBL/GenBank/DDBJ databases">
        <title>Cryobacterium sp. nov., isolated from rhizosphere soil of lettuce.</title>
        <authorList>
            <person name="Wang Y."/>
        </authorList>
    </citation>
    <scope>NUCLEOTIDE SEQUENCE [LARGE SCALE GENOMIC DNA]</scope>
    <source>
        <strain evidence="2 3">NEAU-85</strain>
    </source>
</reference>
<dbReference type="RefSeq" id="WP_123046540.1">
    <property type="nucleotide sequence ID" value="NZ_RDSR01000023.1"/>
</dbReference>
<comment type="caution">
    <text evidence="2">The sequence shown here is derived from an EMBL/GenBank/DDBJ whole genome shotgun (WGS) entry which is preliminary data.</text>
</comment>
<sequence length="170" mass="19110">MLIRRAFFYWQFIAAAVLPLWLVVGWPIFGAGGWKILGVFVGAVLLGLALLLVAVLNYARKDVRRKRIVSWPDVALLSVWHALIVFVGFYADVAPWVSVLVIVVGVAAFWLSAWELYDAARRRVRTVMTQIDDLTHPVTLAPGIRRDPRGSHRLEPDASVIVVPERDAER</sequence>
<proteinExistence type="predicted"/>
<gene>
    <name evidence="2" type="ORF">EEJ31_12060</name>
</gene>
<accession>A0A3M8L1F8</accession>